<organism evidence="3 4">
    <name type="scientific">Flavobacterium croceum DSM 17960</name>
    <dbReference type="NCBI Taxonomy" id="1121886"/>
    <lineage>
        <taxon>Bacteria</taxon>
        <taxon>Pseudomonadati</taxon>
        <taxon>Bacteroidota</taxon>
        <taxon>Flavobacteriia</taxon>
        <taxon>Flavobacteriales</taxon>
        <taxon>Flavobacteriaceae</taxon>
        <taxon>Flavobacterium</taxon>
    </lineage>
</organism>
<dbReference type="EMBL" id="PQNY01000012">
    <property type="protein sequence ID" value="POS01259.1"/>
    <property type="molecule type" value="Genomic_DNA"/>
</dbReference>
<accession>A0A2S4N6B3</accession>
<dbReference type="RefSeq" id="WP_103726574.1">
    <property type="nucleotide sequence ID" value="NZ_PQNY01000012.1"/>
</dbReference>
<comment type="caution">
    <text evidence="3">The sequence shown here is derived from an EMBL/GenBank/DDBJ whole genome shotgun (WGS) entry which is preliminary data.</text>
</comment>
<dbReference type="AlphaFoldDB" id="A0A2S4N6B3"/>
<evidence type="ECO:0000259" key="2">
    <source>
        <dbReference type="Pfam" id="PF13568"/>
    </source>
</evidence>
<dbReference type="Proteomes" id="UP000237056">
    <property type="component" value="Unassembled WGS sequence"/>
</dbReference>
<reference evidence="3 4" key="1">
    <citation type="submission" date="2018-01" db="EMBL/GenBank/DDBJ databases">
        <title>Genomic Encyclopedia of Type Strains, Phase I: the one thousand microbial genomes (KMG-I) project.</title>
        <authorList>
            <person name="Goeker M."/>
        </authorList>
    </citation>
    <scope>NUCLEOTIDE SEQUENCE [LARGE SCALE GENOMIC DNA]</scope>
    <source>
        <strain evidence="3 4">DSM 17960</strain>
    </source>
</reference>
<keyword evidence="4" id="KW-1185">Reference proteome</keyword>
<dbReference type="InterPro" id="IPR025665">
    <property type="entry name" value="Beta-barrel_OMP_2"/>
</dbReference>
<protein>
    <submittedName>
        <fullName evidence="3">Outer membrane protein with beta-barrel domain</fullName>
    </submittedName>
</protein>
<proteinExistence type="predicted"/>
<evidence type="ECO:0000256" key="1">
    <source>
        <dbReference type="SAM" id="SignalP"/>
    </source>
</evidence>
<keyword evidence="1" id="KW-0732">Signal</keyword>
<name>A0A2S4N6B3_9FLAO</name>
<sequence>MSTGKFLFLFFVFSISCLAQNDSLSTKVDSLYREDQFYFTLTYNNLQKTPSGLTQNNLSPGLAVGFLRDMPVNNNRTYSVALGAGYAYNKCNMNLYISNASNGGYQYEVLSKNIYYDKSNYSFHAVEIPLELRWRNSDFVSHRFWRIYTGFKMSYILSSTYTFVNDAQNISLKNNPDVNKFQYGCYIAAGWNTWNIYAYYGFSPMFKNVQIQQKNLDMNTINIGLQFYIL</sequence>
<feature type="chain" id="PRO_5015497229" evidence="1">
    <location>
        <begin position="20"/>
        <end position="230"/>
    </location>
</feature>
<gene>
    <name evidence="3" type="ORF">Q361_11263</name>
</gene>
<evidence type="ECO:0000313" key="3">
    <source>
        <dbReference type="EMBL" id="POS01259.1"/>
    </source>
</evidence>
<feature type="domain" description="Outer membrane protein beta-barrel" evidence="2">
    <location>
        <begin position="19"/>
        <end position="206"/>
    </location>
</feature>
<feature type="signal peptide" evidence="1">
    <location>
        <begin position="1"/>
        <end position="19"/>
    </location>
</feature>
<dbReference type="Pfam" id="PF13568">
    <property type="entry name" value="OMP_b-brl_2"/>
    <property type="match status" value="1"/>
</dbReference>
<dbReference type="PROSITE" id="PS51257">
    <property type="entry name" value="PROKAR_LIPOPROTEIN"/>
    <property type="match status" value="1"/>
</dbReference>
<evidence type="ECO:0000313" key="4">
    <source>
        <dbReference type="Proteomes" id="UP000237056"/>
    </source>
</evidence>
<dbReference type="OrthoDB" id="959017at2"/>